<dbReference type="AlphaFoldDB" id="A0A3V5VQG3"/>
<dbReference type="RefSeq" id="WP_024137322.1">
    <property type="nucleotide sequence ID" value="NZ_CP030024.1"/>
</dbReference>
<reference evidence="2" key="1">
    <citation type="submission" date="2018-07" db="EMBL/GenBank/DDBJ databases">
        <authorList>
            <consortium name="GenomeTrakr network: Whole genome sequencing for foodborne pathogen traceback"/>
        </authorList>
    </citation>
    <scope>NUCLEOTIDE SEQUENCE</scope>
    <source>
        <strain evidence="2">FDA00000090</strain>
    </source>
</reference>
<comment type="caution">
    <text evidence="2">The sequence shown here is derived from an EMBL/GenBank/DDBJ whole genome shotgun (WGS) entry which is preliminary data.</text>
</comment>
<feature type="transmembrane region" description="Helical" evidence="1">
    <location>
        <begin position="133"/>
        <end position="150"/>
    </location>
</feature>
<feature type="transmembrane region" description="Helical" evidence="1">
    <location>
        <begin position="331"/>
        <end position="348"/>
    </location>
</feature>
<feature type="transmembrane region" description="Helical" evidence="1">
    <location>
        <begin position="7"/>
        <end position="26"/>
    </location>
</feature>
<name>A0A3V5VQG3_SALET</name>
<sequence length="484" mass="54269">MLNRNTVTLYSIFSICVFALCLYISFNNPVTSDGASLFLEAKDMADGNILLRGWTLSTVSFYFTEAIWYAIAIRVFGDSIYLMYVLPATFYTIAIVLAFALSRTDGKRKWSIAALIPCVIISSPLASTMTLETCVHVGTIIFALVCLNVLKCDRHTTTKLACVGTLTAASVFSDSIFNYYITIPIVFAFAAHVLLNRDFSKWRYVLAVIIGVVIAKSLALIANHFDLLNVPGTQPPAFVSYENIPSNLNLFIVGIIQYFDAFIFGKQLSASNTLIFGRFAVMMIWLALLVVAIRNRFKETFVDTVLAISSVLLPVAYVASNMPVDLGTTRYLVFSFITGSALIARYLNSQADQKLYAFASTIILIFIFFPSGDYKLPNSRVQDISNFVRDNNLGDGYGTYWVASAVSLFKNGDVRPVTFTEENKAARLNWLSNKAWYGFKSRYIVTEFKHDIDKILAQYGREGRIKEIDNAYIIYYDDARIFIE</sequence>
<proteinExistence type="predicted"/>
<keyword evidence="1" id="KW-0812">Transmembrane</keyword>
<dbReference type="EMBL" id="AAHJJF010000013">
    <property type="protein sequence ID" value="EBW8257265.1"/>
    <property type="molecule type" value="Genomic_DNA"/>
</dbReference>
<feature type="transmembrane region" description="Helical" evidence="1">
    <location>
        <begin position="300"/>
        <end position="319"/>
    </location>
</feature>
<gene>
    <name evidence="2" type="ORF">AHQ53_18240</name>
</gene>
<keyword evidence="1" id="KW-1133">Transmembrane helix</keyword>
<feature type="transmembrane region" description="Helical" evidence="1">
    <location>
        <begin position="49"/>
        <end position="69"/>
    </location>
</feature>
<accession>A0A3V5VQG3</accession>
<feature type="transmembrane region" description="Helical" evidence="1">
    <location>
        <begin position="176"/>
        <end position="195"/>
    </location>
</feature>
<organism evidence="2">
    <name type="scientific">Salmonella enterica subsp. enterica serovar Ohio</name>
    <dbReference type="NCBI Taxonomy" id="117541"/>
    <lineage>
        <taxon>Bacteria</taxon>
        <taxon>Pseudomonadati</taxon>
        <taxon>Pseudomonadota</taxon>
        <taxon>Gammaproteobacteria</taxon>
        <taxon>Enterobacterales</taxon>
        <taxon>Enterobacteriaceae</taxon>
        <taxon>Salmonella</taxon>
    </lineage>
</organism>
<evidence type="ECO:0000256" key="1">
    <source>
        <dbReference type="SAM" id="Phobius"/>
    </source>
</evidence>
<evidence type="ECO:0000313" key="2">
    <source>
        <dbReference type="EMBL" id="EBW8257265.1"/>
    </source>
</evidence>
<evidence type="ECO:0008006" key="3">
    <source>
        <dbReference type="Google" id="ProtNLM"/>
    </source>
</evidence>
<feature type="transmembrane region" description="Helical" evidence="1">
    <location>
        <begin position="275"/>
        <end position="293"/>
    </location>
</feature>
<feature type="transmembrane region" description="Helical" evidence="1">
    <location>
        <begin position="355"/>
        <end position="372"/>
    </location>
</feature>
<feature type="transmembrane region" description="Helical" evidence="1">
    <location>
        <begin position="81"/>
        <end position="102"/>
    </location>
</feature>
<feature type="transmembrane region" description="Helical" evidence="1">
    <location>
        <begin position="202"/>
        <end position="222"/>
    </location>
</feature>
<protein>
    <recommendedName>
        <fullName evidence="3">Glycosyltransferase RgtA/B/C/D-like domain-containing protein</fullName>
    </recommendedName>
</protein>
<keyword evidence="1" id="KW-0472">Membrane</keyword>